<proteinExistence type="predicted"/>
<keyword evidence="3" id="KW-1185">Reference proteome</keyword>
<name>A0ABN1Q140_9PSEU</name>
<reference evidence="2 3" key="1">
    <citation type="journal article" date="2019" name="Int. J. Syst. Evol. Microbiol.">
        <title>The Global Catalogue of Microorganisms (GCM) 10K type strain sequencing project: providing services to taxonomists for standard genome sequencing and annotation.</title>
        <authorList>
            <consortium name="The Broad Institute Genomics Platform"/>
            <consortium name="The Broad Institute Genome Sequencing Center for Infectious Disease"/>
            <person name="Wu L."/>
            <person name="Ma J."/>
        </authorList>
    </citation>
    <scope>NUCLEOTIDE SEQUENCE [LARGE SCALE GENOMIC DNA]</scope>
    <source>
        <strain evidence="2 3">JCM 11117</strain>
    </source>
</reference>
<sequence>MLAGPALGGECLPARSRRTRRPDVEGVTGIRRSVSEMTQKEGLTIRDTYLLLPSERTPLFTGTAAEVADGTGATLRAELGVPVPGSRWSAPQPA</sequence>
<evidence type="ECO:0000313" key="2">
    <source>
        <dbReference type="EMBL" id="GAA0935887.1"/>
    </source>
</evidence>
<protein>
    <submittedName>
        <fullName evidence="2">Uncharacterized protein</fullName>
    </submittedName>
</protein>
<evidence type="ECO:0000313" key="3">
    <source>
        <dbReference type="Proteomes" id="UP001499967"/>
    </source>
</evidence>
<dbReference type="Proteomes" id="UP001499967">
    <property type="component" value="Unassembled WGS sequence"/>
</dbReference>
<dbReference type="EMBL" id="BAAAHP010000075">
    <property type="protein sequence ID" value="GAA0935887.1"/>
    <property type="molecule type" value="Genomic_DNA"/>
</dbReference>
<evidence type="ECO:0000256" key="1">
    <source>
        <dbReference type="SAM" id="MobiDB-lite"/>
    </source>
</evidence>
<accession>A0ABN1Q140</accession>
<comment type="caution">
    <text evidence="2">The sequence shown here is derived from an EMBL/GenBank/DDBJ whole genome shotgun (WGS) entry which is preliminary data.</text>
</comment>
<feature type="region of interest" description="Disordered" evidence="1">
    <location>
        <begin position="1"/>
        <end position="24"/>
    </location>
</feature>
<organism evidence="2 3">
    <name type="scientific">Pseudonocardia zijingensis</name>
    <dbReference type="NCBI Taxonomy" id="153376"/>
    <lineage>
        <taxon>Bacteria</taxon>
        <taxon>Bacillati</taxon>
        <taxon>Actinomycetota</taxon>
        <taxon>Actinomycetes</taxon>
        <taxon>Pseudonocardiales</taxon>
        <taxon>Pseudonocardiaceae</taxon>
        <taxon>Pseudonocardia</taxon>
    </lineage>
</organism>
<gene>
    <name evidence="2" type="ORF">GCM10009559_27720</name>
</gene>